<comment type="caution">
    <text evidence="3">The sequence shown here is derived from an EMBL/GenBank/DDBJ whole genome shotgun (WGS) entry which is preliminary data.</text>
</comment>
<evidence type="ECO:0000256" key="1">
    <source>
        <dbReference type="SAM" id="Phobius"/>
    </source>
</evidence>
<keyword evidence="1" id="KW-1133">Transmembrane helix</keyword>
<dbReference type="Pfam" id="PF13548">
    <property type="entry name" value="DUF4126"/>
    <property type="match status" value="1"/>
</dbReference>
<dbReference type="InterPro" id="IPR025196">
    <property type="entry name" value="DUF4126"/>
</dbReference>
<evidence type="ECO:0000259" key="2">
    <source>
        <dbReference type="Pfam" id="PF13548"/>
    </source>
</evidence>
<feature type="transmembrane region" description="Helical" evidence="1">
    <location>
        <begin position="161"/>
        <end position="183"/>
    </location>
</feature>
<evidence type="ECO:0000313" key="3">
    <source>
        <dbReference type="EMBL" id="KLE34839.1"/>
    </source>
</evidence>
<name>A0A0G9MW97_9SPHN</name>
<keyword evidence="4" id="KW-1185">Reference proteome</keyword>
<accession>A0A0G9MW97</accession>
<dbReference type="AlphaFoldDB" id="A0A0G9MW97"/>
<dbReference type="STRING" id="1581420.AAW00_08055"/>
<gene>
    <name evidence="3" type="ORF">AAW00_08055</name>
</gene>
<proteinExistence type="predicted"/>
<organism evidence="3 4">
    <name type="scientific">Aurantiacibacter luteus</name>
    <dbReference type="NCBI Taxonomy" id="1581420"/>
    <lineage>
        <taxon>Bacteria</taxon>
        <taxon>Pseudomonadati</taxon>
        <taxon>Pseudomonadota</taxon>
        <taxon>Alphaproteobacteria</taxon>
        <taxon>Sphingomonadales</taxon>
        <taxon>Erythrobacteraceae</taxon>
        <taxon>Aurantiacibacter</taxon>
    </lineage>
</organism>
<dbReference type="Proteomes" id="UP000053464">
    <property type="component" value="Unassembled WGS sequence"/>
</dbReference>
<protein>
    <submittedName>
        <fullName evidence="3">Membrane protein</fullName>
    </submittedName>
</protein>
<reference evidence="3 4" key="1">
    <citation type="submission" date="2015-04" db="EMBL/GenBank/DDBJ databases">
        <title>The draft genome sequence of Erythrobacter luteus KA37.</title>
        <authorList>
            <person name="Zhuang L."/>
            <person name="Liu Y."/>
            <person name="Shao Z."/>
        </authorList>
    </citation>
    <scope>NUCLEOTIDE SEQUENCE [LARGE SCALE GENOMIC DNA]</scope>
    <source>
        <strain evidence="3 4">KA37</strain>
    </source>
</reference>
<keyword evidence="1" id="KW-0472">Membrane</keyword>
<feature type="transmembrane region" description="Helical" evidence="1">
    <location>
        <begin position="50"/>
        <end position="68"/>
    </location>
</feature>
<dbReference type="RefSeq" id="WP_047004507.1">
    <property type="nucleotide sequence ID" value="NZ_LBHB01000002.1"/>
</dbReference>
<dbReference type="EMBL" id="LBHB01000002">
    <property type="protein sequence ID" value="KLE34839.1"/>
    <property type="molecule type" value="Genomic_DNA"/>
</dbReference>
<sequence>MPLIELLGIAASASLLAGWRMYLVVLATGIAMRTGYVPLPDHLEGLQVLANPWVMGIAALGAAAEFFADKVAWLDSIWDAAHTFVRPVGGALLALAIVDPGDPAMQVVAFLLGGGGALAAHGAKAGARAAINTSPEPVSNVAMSTLEDAASVGLLWLIYEYPWAAAGVAALLLALTVWLVLTLRKLIRRVFGRRNPPPAGEGDHAKHGGGAPSA</sequence>
<evidence type="ECO:0000313" key="4">
    <source>
        <dbReference type="Proteomes" id="UP000053464"/>
    </source>
</evidence>
<dbReference type="OrthoDB" id="181455at2"/>
<feature type="domain" description="DUF4126" evidence="2">
    <location>
        <begin position="8"/>
        <end position="180"/>
    </location>
</feature>
<keyword evidence="1" id="KW-0812">Transmembrane</keyword>
<dbReference type="PATRIC" id="fig|1581420.6.peg.1653"/>